<reference evidence="3" key="1">
    <citation type="submission" date="2016-10" db="EMBL/GenBank/DDBJ databases">
        <title>Sequence of Gallionella enrichment culture.</title>
        <authorList>
            <person name="Poehlein A."/>
            <person name="Muehling M."/>
            <person name="Daniel R."/>
        </authorList>
    </citation>
    <scope>NUCLEOTIDE SEQUENCE</scope>
</reference>
<evidence type="ECO:0000256" key="1">
    <source>
        <dbReference type="SAM" id="Coils"/>
    </source>
</evidence>
<accession>A0A1J5R7L3</accession>
<sequence length="227" mass="24916">MVTHRADQPPRPVDPPFSPVLLAGLALAPVPPRLLQPLFDAILSVVRRRHPDILDRLSAYPDAVVGIDPVDLPFTLVLEPIPGQPRLTVCRDFDDLRPTAVIRGPLRMLFDLCEGRIDGDAAFFSRQLVIEGDTEVVLALRNAVDGAGIDLEGDFAATVGPLAAPLRRAARMGGWLFERMSRDMALVRSAIVGPALRGADAQSARISELETELAEMRRSLRHRERRA</sequence>
<dbReference type="InterPro" id="IPR003033">
    <property type="entry name" value="SCP2_sterol-bd_dom"/>
</dbReference>
<dbReference type="SUPFAM" id="SSF55718">
    <property type="entry name" value="SCP-like"/>
    <property type="match status" value="1"/>
</dbReference>
<organism evidence="3">
    <name type="scientific">mine drainage metagenome</name>
    <dbReference type="NCBI Taxonomy" id="410659"/>
    <lineage>
        <taxon>unclassified sequences</taxon>
        <taxon>metagenomes</taxon>
        <taxon>ecological metagenomes</taxon>
    </lineage>
</organism>
<evidence type="ECO:0000313" key="3">
    <source>
        <dbReference type="EMBL" id="OIQ88044.1"/>
    </source>
</evidence>
<dbReference type="AlphaFoldDB" id="A0A1J5R7L3"/>
<comment type="caution">
    <text evidence="3">The sequence shown here is derived from an EMBL/GenBank/DDBJ whole genome shotgun (WGS) entry which is preliminary data.</text>
</comment>
<keyword evidence="1" id="KW-0175">Coiled coil</keyword>
<evidence type="ECO:0000259" key="2">
    <source>
        <dbReference type="Pfam" id="PF02036"/>
    </source>
</evidence>
<feature type="domain" description="SCP2" evidence="2">
    <location>
        <begin position="64"/>
        <end position="144"/>
    </location>
</feature>
<dbReference type="EMBL" id="MLJW01000391">
    <property type="protein sequence ID" value="OIQ88044.1"/>
    <property type="molecule type" value="Genomic_DNA"/>
</dbReference>
<dbReference type="InterPro" id="IPR036527">
    <property type="entry name" value="SCP2_sterol-bd_dom_sf"/>
</dbReference>
<proteinExistence type="predicted"/>
<dbReference type="Pfam" id="PF02036">
    <property type="entry name" value="SCP2"/>
    <property type="match status" value="1"/>
</dbReference>
<feature type="coiled-coil region" evidence="1">
    <location>
        <begin position="199"/>
        <end position="226"/>
    </location>
</feature>
<gene>
    <name evidence="3" type="ORF">GALL_300920</name>
</gene>
<protein>
    <submittedName>
        <fullName evidence="3">SCP-2 sterol transfer family protein</fullName>
    </submittedName>
</protein>
<name>A0A1J5R7L3_9ZZZZ</name>